<evidence type="ECO:0000313" key="1">
    <source>
        <dbReference type="EMBL" id="TBU57240.1"/>
    </source>
</evidence>
<accession>A0A4Q9PS72</accession>
<sequence length="146" mass="15815">MFVQYRIPFLLTSKWKLSFGKNNANAAAGATLLLAAEDGPSTPEIPSSGDVCNRKQRCVSTHEPERSSCTFCRVTAYSRSPSSRARPRPRPRIRALVKTTVWVCRTAVAVPRTCHTLPVRTGAAHGIPPPALGSGRCKLAEAQTTL</sequence>
<evidence type="ECO:0000313" key="2">
    <source>
        <dbReference type="Proteomes" id="UP000292082"/>
    </source>
</evidence>
<dbReference type="EMBL" id="ML145140">
    <property type="protein sequence ID" value="TBU57240.1"/>
    <property type="molecule type" value="Genomic_DNA"/>
</dbReference>
<organism evidence="1 2">
    <name type="scientific">Dichomitus squalens</name>
    <dbReference type="NCBI Taxonomy" id="114155"/>
    <lineage>
        <taxon>Eukaryota</taxon>
        <taxon>Fungi</taxon>
        <taxon>Dikarya</taxon>
        <taxon>Basidiomycota</taxon>
        <taxon>Agaricomycotina</taxon>
        <taxon>Agaricomycetes</taxon>
        <taxon>Polyporales</taxon>
        <taxon>Polyporaceae</taxon>
        <taxon>Dichomitus</taxon>
    </lineage>
</organism>
<reference evidence="1 2" key="1">
    <citation type="submission" date="2019-01" db="EMBL/GenBank/DDBJ databases">
        <title>Draft genome sequences of three monokaryotic isolates of the white-rot basidiomycete fungus Dichomitus squalens.</title>
        <authorList>
            <consortium name="DOE Joint Genome Institute"/>
            <person name="Lopez S.C."/>
            <person name="Andreopoulos B."/>
            <person name="Pangilinan J."/>
            <person name="Lipzen A."/>
            <person name="Riley R."/>
            <person name="Ahrendt S."/>
            <person name="Ng V."/>
            <person name="Barry K."/>
            <person name="Daum C."/>
            <person name="Grigoriev I.V."/>
            <person name="Hilden K.S."/>
            <person name="Makela M.R."/>
            <person name="de Vries R.P."/>
        </authorList>
    </citation>
    <scope>NUCLEOTIDE SEQUENCE [LARGE SCALE GENOMIC DNA]</scope>
    <source>
        <strain evidence="1 2">CBS 464.89</strain>
    </source>
</reference>
<name>A0A4Q9PS72_9APHY</name>
<keyword evidence="2" id="KW-1185">Reference proteome</keyword>
<protein>
    <submittedName>
        <fullName evidence="1">Uncharacterized protein</fullName>
    </submittedName>
</protein>
<dbReference type="Proteomes" id="UP000292082">
    <property type="component" value="Unassembled WGS sequence"/>
</dbReference>
<proteinExistence type="predicted"/>
<dbReference type="AlphaFoldDB" id="A0A4Q9PS72"/>
<gene>
    <name evidence="1" type="ORF">BD310DRAFT_929973</name>
</gene>